<dbReference type="OrthoDB" id="1524306at2"/>
<dbReference type="AlphaFoldDB" id="A0A4P6P1D4"/>
<name>A0A4P6P1D4_9GAMM</name>
<protein>
    <submittedName>
        <fullName evidence="2">Type VI secretion system baseplate subunit TssE</fullName>
    </submittedName>
</protein>
<gene>
    <name evidence="2" type="primary">tssE</name>
    <name evidence="2" type="ORF">EMK97_03750</name>
</gene>
<dbReference type="SUPFAM" id="SSF160719">
    <property type="entry name" value="gpW/gp25-like"/>
    <property type="match status" value="1"/>
</dbReference>
<dbReference type="EMBL" id="CP034759">
    <property type="protein sequence ID" value="QBG34911.1"/>
    <property type="molecule type" value="Genomic_DNA"/>
</dbReference>
<feature type="domain" description="IraD/Gp25-like" evidence="1">
    <location>
        <begin position="24"/>
        <end position="107"/>
    </location>
</feature>
<dbReference type="InterPro" id="IPR017737">
    <property type="entry name" value="TssE1-like"/>
</dbReference>
<dbReference type="RefSeq" id="WP_130599567.1">
    <property type="nucleotide sequence ID" value="NZ_CP034759.1"/>
</dbReference>
<dbReference type="KEGG" id="lsd:EMK97_03750"/>
<evidence type="ECO:0000259" key="1">
    <source>
        <dbReference type="Pfam" id="PF04965"/>
    </source>
</evidence>
<reference evidence="2 3" key="1">
    <citation type="submission" date="2018-12" db="EMBL/GenBank/DDBJ databases">
        <title>Complete genome of Litorilituus sediminis.</title>
        <authorList>
            <person name="Liu A."/>
            <person name="Rong J."/>
        </authorList>
    </citation>
    <scope>NUCLEOTIDE SEQUENCE [LARGE SCALE GENOMIC DNA]</scope>
    <source>
        <strain evidence="2 3">JCM 17549</strain>
    </source>
</reference>
<dbReference type="Proteomes" id="UP000290244">
    <property type="component" value="Chromosome"/>
</dbReference>
<dbReference type="Pfam" id="PF04965">
    <property type="entry name" value="GPW_gp25"/>
    <property type="match status" value="1"/>
</dbReference>
<accession>A0A4P6P1D4</accession>
<keyword evidence="3" id="KW-1185">Reference proteome</keyword>
<dbReference type="InterPro" id="IPR007048">
    <property type="entry name" value="IraD/Gp25-like"/>
</dbReference>
<organism evidence="2 3">
    <name type="scientific">Litorilituus sediminis</name>
    <dbReference type="NCBI Taxonomy" id="718192"/>
    <lineage>
        <taxon>Bacteria</taxon>
        <taxon>Pseudomonadati</taxon>
        <taxon>Pseudomonadota</taxon>
        <taxon>Gammaproteobacteria</taxon>
        <taxon>Alteromonadales</taxon>
        <taxon>Colwelliaceae</taxon>
        <taxon>Litorilituus</taxon>
    </lineage>
</organism>
<evidence type="ECO:0000313" key="2">
    <source>
        <dbReference type="EMBL" id="QBG34911.1"/>
    </source>
</evidence>
<evidence type="ECO:0000313" key="3">
    <source>
        <dbReference type="Proteomes" id="UP000290244"/>
    </source>
</evidence>
<dbReference type="NCBIfam" id="TIGR03357">
    <property type="entry name" value="VI_zyme"/>
    <property type="match status" value="1"/>
</dbReference>
<proteinExistence type="predicted"/>
<dbReference type="Gene3D" id="3.10.450.40">
    <property type="match status" value="1"/>
</dbReference>
<sequence length="133" mass="15026">MALFDKLANPVRYTSIEVERSDEIDSVCKHIHSLLNSRRGVLAHMKDYGLPDVEDIYEGLPYSQQTLAFEVKKLIEKYEPRVRMVNVLARDIQQNDCVIKLEIQAFLVSGSAISLSTKFASGGRANVQRRGTN</sequence>